<reference evidence="4" key="4">
    <citation type="submission" date="2022-10" db="EMBL/GenBank/DDBJ databases">
        <title>Human gut microbiome strain richness.</title>
        <authorList>
            <person name="Chen-Liaw A."/>
        </authorList>
    </citation>
    <scope>NUCLEOTIDE SEQUENCE</scope>
    <source>
        <strain evidence="4">1001283st1_A3_1001283B150304_161114</strain>
    </source>
</reference>
<dbReference type="EMBL" id="CP083685">
    <property type="protein sequence ID" value="UYU92047.1"/>
    <property type="molecule type" value="Genomic_DNA"/>
</dbReference>
<proteinExistence type="predicted"/>
<dbReference type="AlphaFoldDB" id="A0A0P0F144"/>
<dbReference type="EMBL" id="AP022660">
    <property type="protein sequence ID" value="BCA51725.1"/>
    <property type="molecule type" value="Genomic_DNA"/>
</dbReference>
<accession>A0A0P0F144</accession>
<keyword evidence="1" id="KW-0732">Signal</keyword>
<reference evidence="2 9" key="2">
    <citation type="submission" date="2020-02" db="EMBL/GenBank/DDBJ databases">
        <title>Whole-genome sequencing and comparative analysis of the genomes of Bacteroides thetaiotaomicron and Escherichia coli isolated from a healthy resident in Vietnam.</title>
        <authorList>
            <person name="Mohsin M."/>
            <person name="Tanaka K."/>
            <person name="Kawahara R."/>
            <person name="Kondo S."/>
            <person name="Noguchi H."/>
            <person name="Motooka D."/>
            <person name="Nakamura S."/>
            <person name="Khong D.T."/>
            <person name="Nguyen T.N."/>
            <person name="Tran H.T."/>
            <person name="Yamamoto Y."/>
        </authorList>
    </citation>
    <scope>NUCLEOTIDE SEQUENCE [LARGE SCALE GENOMIC DNA]</scope>
    <source>
        <strain evidence="2 9">F9-2</strain>
    </source>
</reference>
<dbReference type="Proteomes" id="UP000460317">
    <property type="component" value="Unassembled WGS sequence"/>
</dbReference>
<evidence type="ECO:0000313" key="5">
    <source>
        <dbReference type="EMBL" id="UYU68742.1"/>
    </source>
</evidence>
<dbReference type="EMBL" id="JAQNVG010000021">
    <property type="protein sequence ID" value="MDC2236829.1"/>
    <property type="molecule type" value="Genomic_DNA"/>
</dbReference>
<dbReference type="Proteomes" id="UP001162960">
    <property type="component" value="Chromosome"/>
</dbReference>
<reference evidence="3 8" key="1">
    <citation type="journal article" date="2019" name="Nat. Med.">
        <title>A library of human gut bacterial isolates paired with longitudinal multiomics data enables mechanistic microbiome research.</title>
        <authorList>
            <person name="Poyet M."/>
            <person name="Groussin M."/>
            <person name="Gibbons S.M."/>
            <person name="Avila-Pacheco J."/>
            <person name="Jiang X."/>
            <person name="Kearney S.M."/>
            <person name="Perrotta A.R."/>
            <person name="Berdy B."/>
            <person name="Zhao S."/>
            <person name="Lieberman T.D."/>
            <person name="Swanson P.K."/>
            <person name="Smith M."/>
            <person name="Roesemann S."/>
            <person name="Alexander J.E."/>
            <person name="Rich S.A."/>
            <person name="Livny J."/>
            <person name="Vlamakis H."/>
            <person name="Clish C."/>
            <person name="Bullock K."/>
            <person name="Deik A."/>
            <person name="Scott J."/>
            <person name="Pierce K.A."/>
            <person name="Xavier R.J."/>
            <person name="Alm E.J."/>
        </authorList>
    </citation>
    <scope>NUCLEOTIDE SEQUENCE [LARGE SCALE GENOMIC DNA]</scope>
    <source>
        <strain evidence="3 8">BIOML-A165</strain>
    </source>
</reference>
<evidence type="ECO:0000313" key="2">
    <source>
        <dbReference type="EMBL" id="BCA51725.1"/>
    </source>
</evidence>
<evidence type="ECO:0000313" key="7">
    <source>
        <dbReference type="EMBL" id="UYU92047.1"/>
    </source>
</evidence>
<evidence type="ECO:0000313" key="3">
    <source>
        <dbReference type="EMBL" id="KAB4447854.1"/>
    </source>
</evidence>
<dbReference type="NCBIfam" id="TIGR04056">
    <property type="entry name" value="OMP_RagA_SusC"/>
    <property type="match status" value="1"/>
</dbReference>
<name>A0A0P0F144_BACT4</name>
<feature type="signal peptide" evidence="1">
    <location>
        <begin position="1"/>
        <end position="20"/>
    </location>
</feature>
<dbReference type="Proteomes" id="UP001156218">
    <property type="component" value="Chromosome"/>
</dbReference>
<dbReference type="RefSeq" id="WP_048693139.1">
    <property type="nucleotide sequence ID" value="NZ_AP022660.1"/>
</dbReference>
<dbReference type="InterPro" id="IPR023997">
    <property type="entry name" value="TonB-dep_OMP_SusC/RagA_CS"/>
</dbReference>
<evidence type="ECO:0000256" key="1">
    <source>
        <dbReference type="SAM" id="SignalP"/>
    </source>
</evidence>
<dbReference type="Gene3D" id="2.170.130.10">
    <property type="entry name" value="TonB-dependent receptor, plug domain"/>
    <property type="match status" value="1"/>
</dbReference>
<dbReference type="Proteomes" id="UP001156216">
    <property type="component" value="Chromosome"/>
</dbReference>
<organism evidence="3 8">
    <name type="scientific">Bacteroides thetaiotaomicron</name>
    <dbReference type="NCBI Taxonomy" id="818"/>
    <lineage>
        <taxon>Bacteria</taxon>
        <taxon>Pseudomonadati</taxon>
        <taxon>Bacteroidota</taxon>
        <taxon>Bacteroidia</taxon>
        <taxon>Bacteroidales</taxon>
        <taxon>Bacteroidaceae</taxon>
        <taxon>Bacteroides</taxon>
    </lineage>
</organism>
<evidence type="ECO:0000313" key="4">
    <source>
        <dbReference type="EMBL" id="MDC2236829.1"/>
    </source>
</evidence>
<dbReference type="InterPro" id="IPR037066">
    <property type="entry name" value="Plug_dom_sf"/>
</dbReference>
<evidence type="ECO:0000313" key="6">
    <source>
        <dbReference type="EMBL" id="UYU73927.1"/>
    </source>
</evidence>
<dbReference type="Proteomes" id="UP000500882">
    <property type="component" value="Chromosome"/>
</dbReference>
<dbReference type="EMBL" id="WCSB01000035">
    <property type="protein sequence ID" value="KAB4447854.1"/>
    <property type="molecule type" value="Genomic_DNA"/>
</dbReference>
<feature type="chain" id="PRO_5014235635" evidence="1">
    <location>
        <begin position="21"/>
        <end position="917"/>
    </location>
</feature>
<dbReference type="Proteomes" id="UP001217776">
    <property type="component" value="Unassembled WGS sequence"/>
</dbReference>
<reference evidence="5 10" key="3">
    <citation type="submission" date="2021-06" db="EMBL/GenBank/DDBJ databases">
        <title>Interrogation of the integrated mobile genetic elements in gut-associated Bacteroides with a consensus prediction approach.</title>
        <authorList>
            <person name="Campbell D.E."/>
            <person name="Leigh J.R."/>
            <person name="Kim T."/>
            <person name="England W."/>
            <person name="Whitaker R.J."/>
            <person name="Degnan P.H."/>
        </authorList>
    </citation>
    <scope>NUCLEOTIDE SEQUENCE</scope>
    <source>
        <strain evidence="7">VPI-3443</strain>
        <strain evidence="6">VPI-BTDOT2</strain>
        <strain evidence="5 10">WAL8669</strain>
    </source>
</reference>
<dbReference type="InterPro" id="IPR023996">
    <property type="entry name" value="TonB-dep_OMP_SusC/RagA"/>
</dbReference>
<dbReference type="EMBL" id="CP083681">
    <property type="protein sequence ID" value="UYU73927.1"/>
    <property type="molecule type" value="Genomic_DNA"/>
</dbReference>
<dbReference type="SUPFAM" id="SSF56935">
    <property type="entry name" value="Porins"/>
    <property type="match status" value="1"/>
</dbReference>
<sequence>MNKAIKLVMTGLLVSANMLAQETDSIQQYGRGISVDWKESTTAGGMVTAGQLSHKTSVNPSNSLFGSVPGLYVLQNAGSSWADGATMYVRGLGTTNSKSPLILVDGFVRSISDLTVQEIESVVVLKDAVALALYGIRGANGVVYVTTKRGKTGKPVINFNYEFNMGTPVRLPEMVDGYTYAQALNEGLKNDHLSPRYTQRELDAFRDRTYPDFYPDVDWWGEALRNHSLGQNANFSIQGGGDKVQYYAQLNYLNDQGILKPTNDNEDYSTQLKFSKLNIRTNLDIQATKTTKVQLSMLGNFSEHNRPGAQLDDIFTALYQVPSGVFPVKTKNEVWGGSTIYSNNPIALISGKGYARSQNRALYADMNIQQDLSTLTPGLSASVRVGLDSDASYWDSNTRNFAYESSVKGWDGEEDQYKNLRNESALSFSSSTGEIVRRFNFNAQLNYDRNWGLHRLNTVLLYAMDRMDRDGQNASRAYMDMVGQAHYSYKNRYLLDFALSGSASSVLEPNHRWGIFPSIGAGWILSEESWMKGKSVDFLKLRASYGIVGRADFGVNLYKYYMGSGNSYYFKDTPASQSGMTEKQIAVDGLTYEKSHKLNVGMDFMVWKKLSLTIDGYYDHRTDILVDGGNAISSVFGMTVPKRNDGVVNNYGVELMAGWNDRIGEFSYQINGQFSFNRSKIINMNEEYRPYDYLERTGCRVGQIFGYEVEGIYKNQEEINQREVKQYLSEVRPGDLKLKDQNGDKRIDQYDQVAMGYNATCPEIYYGFNLGAEYKGLGVLAQFQGVANYSQVLDTRSVYRPLINNNTISRYYWENRWSENNPNGTLPRLTTLGSANNYNNNSLWVTDASFLKLRTLEVYYQLPDKWLRRQNVVKSVKLYVRGHDLLCLDGIDIADPEALGVTHPAMKQYTFGFNLQF</sequence>
<protein>
    <submittedName>
        <fullName evidence="3">SusC/RagA family TonB-linked outer membrane protein</fullName>
    </submittedName>
</protein>
<dbReference type="NCBIfam" id="TIGR04057">
    <property type="entry name" value="SusC_RagA_signa"/>
    <property type="match status" value="1"/>
</dbReference>
<dbReference type="KEGG" id="btho:Btheta7330_00650"/>
<evidence type="ECO:0000313" key="9">
    <source>
        <dbReference type="Proteomes" id="UP000500882"/>
    </source>
</evidence>
<dbReference type="EMBL" id="CP083680">
    <property type="protein sequence ID" value="UYU68742.1"/>
    <property type="molecule type" value="Genomic_DNA"/>
</dbReference>
<evidence type="ECO:0000313" key="10">
    <source>
        <dbReference type="Proteomes" id="UP001156218"/>
    </source>
</evidence>
<gene>
    <name evidence="2" type="ORF">BatF92_36670</name>
    <name evidence="3" type="ORF">GAN93_23215</name>
    <name evidence="6" type="ORF">KQP59_12765</name>
    <name evidence="5" type="ORF">KQP68_10915</name>
    <name evidence="7" type="ORF">KQP74_05285</name>
    <name evidence="4" type="ORF">PO127_13865</name>
</gene>
<evidence type="ECO:0000313" key="8">
    <source>
        <dbReference type="Proteomes" id="UP000460317"/>
    </source>
</evidence>